<keyword evidence="1" id="KW-0378">Hydrolase</keyword>
<evidence type="ECO:0000313" key="5">
    <source>
        <dbReference type="Proteomes" id="UP000093309"/>
    </source>
</evidence>
<dbReference type="Proteomes" id="UP000093309">
    <property type="component" value="Unassembled WGS sequence"/>
</dbReference>
<reference evidence="5" key="1">
    <citation type="submission" date="2016-05" db="EMBL/GenBank/DDBJ databases">
        <title>Paenibacillus oryzae. sp. nov., isolated from the rice root.</title>
        <authorList>
            <person name="Zhang J."/>
            <person name="Zhang X."/>
        </authorList>
    </citation>
    <scope>NUCLEOTIDE SEQUENCE [LARGE SCALE GENOMIC DNA]</scope>
    <source>
        <strain evidence="5">KCTC13222</strain>
    </source>
</reference>
<dbReference type="SMART" id="SM00047">
    <property type="entry name" value="LYZ2"/>
    <property type="match status" value="1"/>
</dbReference>
<dbReference type="GO" id="GO:0004040">
    <property type="term" value="F:amidase activity"/>
    <property type="evidence" value="ECO:0007669"/>
    <property type="project" value="InterPro"/>
</dbReference>
<feature type="domain" description="Mannosyl-glycoprotein endo-beta-N-acetylglucosamidase-like" evidence="3">
    <location>
        <begin position="3"/>
        <end position="153"/>
    </location>
</feature>
<keyword evidence="5" id="KW-1185">Reference proteome</keyword>
<feature type="coiled-coil region" evidence="2">
    <location>
        <begin position="153"/>
        <end position="180"/>
    </location>
</feature>
<proteinExistence type="predicted"/>
<dbReference type="PANTHER" id="PTHR33308">
    <property type="entry name" value="PEPTIDOGLYCAN HYDROLASE FLGJ"/>
    <property type="match status" value="1"/>
</dbReference>
<dbReference type="InterPro" id="IPR051056">
    <property type="entry name" value="Glycosyl_Hydrolase_73"/>
</dbReference>
<dbReference type="AlphaFoldDB" id="A0A1C1A7K6"/>
<accession>A0A1C1A7K6</accession>
<dbReference type="OrthoDB" id="977752at2"/>
<evidence type="ECO:0000313" key="4">
    <source>
        <dbReference type="EMBL" id="OCT16581.1"/>
    </source>
</evidence>
<dbReference type="PANTHER" id="PTHR33308:SF9">
    <property type="entry name" value="PEPTIDOGLYCAN HYDROLASE FLGJ"/>
    <property type="match status" value="1"/>
</dbReference>
<evidence type="ECO:0000256" key="1">
    <source>
        <dbReference type="ARBA" id="ARBA00022801"/>
    </source>
</evidence>
<comment type="caution">
    <text evidence="4">The sequence shown here is derived from an EMBL/GenBank/DDBJ whole genome shotgun (WGS) entry which is preliminary data.</text>
</comment>
<evidence type="ECO:0000259" key="3">
    <source>
        <dbReference type="SMART" id="SM00047"/>
    </source>
</evidence>
<evidence type="ECO:0000256" key="2">
    <source>
        <dbReference type="SAM" id="Coils"/>
    </source>
</evidence>
<dbReference type="EMBL" id="LYPC01000010">
    <property type="protein sequence ID" value="OCT16581.1"/>
    <property type="molecule type" value="Genomic_DNA"/>
</dbReference>
<organism evidence="4 5">
    <name type="scientific">Paenibacillus pectinilyticus</name>
    <dbReference type="NCBI Taxonomy" id="512399"/>
    <lineage>
        <taxon>Bacteria</taxon>
        <taxon>Bacillati</taxon>
        <taxon>Bacillota</taxon>
        <taxon>Bacilli</taxon>
        <taxon>Bacillales</taxon>
        <taxon>Paenibacillaceae</taxon>
        <taxon>Paenibacillus</taxon>
    </lineage>
</organism>
<dbReference type="RefSeq" id="WP_065850669.1">
    <property type="nucleotide sequence ID" value="NZ_LYPC01000010.1"/>
</dbReference>
<gene>
    <name evidence="4" type="ORF">A8709_07835</name>
</gene>
<sequence length="226" mass="24815">MASRKDFIDLIAPIAVKLRLEGSLIFPSVRIAQALLETGGKINAWNNVVGYKVGNGVITPYWRGDRVSASTWEFINGEQVTNVPGDFRAYATLEDGFRDQDLLFQSARYAAVRLASTPQGQTQALQNSGYATDPAYASKLNGIIATEGLTFYDEEVIRMLENLQAQIEALTSRVQSLEEQAALTIIPTWAQAAIDAAVKAGLIDTPEKGSYDFYRVLTVLHRKGII</sequence>
<dbReference type="Gene3D" id="1.10.530.10">
    <property type="match status" value="1"/>
</dbReference>
<dbReference type="InterPro" id="IPR002901">
    <property type="entry name" value="MGlyc_endo_b_GlcNAc-like_dom"/>
</dbReference>
<keyword evidence="2" id="KW-0175">Coiled coil</keyword>
<dbReference type="Pfam" id="PF01832">
    <property type="entry name" value="Glucosaminidase"/>
    <property type="match status" value="1"/>
</dbReference>
<dbReference type="PRINTS" id="PR01002">
    <property type="entry name" value="FLGFLGJ"/>
</dbReference>
<dbReference type="STRING" id="512399.A8709_07835"/>
<protein>
    <recommendedName>
        <fullName evidence="3">Mannosyl-glycoprotein endo-beta-N-acetylglucosamidase-like domain-containing protein</fullName>
    </recommendedName>
</protein>
<name>A0A1C1A7K6_9BACL</name>